<gene>
    <name evidence="2" type="ORF">FEM41_04255</name>
</gene>
<evidence type="ECO:0000259" key="1">
    <source>
        <dbReference type="Pfam" id="PF06568"/>
    </source>
</evidence>
<protein>
    <submittedName>
        <fullName evidence="2">DUF1127 domain-containing protein</fullName>
    </submittedName>
</protein>
<evidence type="ECO:0000313" key="2">
    <source>
        <dbReference type="EMBL" id="QCT18918.1"/>
    </source>
</evidence>
<sequence>MEFHENRHSNPFIGFVLVARWLKRWWELRRTRRILSAMNDEQLRDLGLSREDVSHWR</sequence>
<dbReference type="AlphaFoldDB" id="A0A4P8YGV1"/>
<name>A0A4P8YGV1_9ENTR</name>
<reference evidence="2 3" key="1">
    <citation type="submission" date="2019-05" db="EMBL/GenBank/DDBJ databases">
        <title>Complete genome sequence of Izhakiella calystegiae KSNA2, an endophyte isolated from beach morning glory (Calystegia soldanella).</title>
        <authorList>
            <person name="Jiang L."/>
            <person name="Jeong J.C."/>
            <person name="Kim C.Y."/>
            <person name="Kim D.H."/>
            <person name="Kim S.W."/>
            <person name="Lee j."/>
        </authorList>
    </citation>
    <scope>NUCLEOTIDE SEQUENCE [LARGE SCALE GENOMIC DNA]</scope>
    <source>
        <strain evidence="2 3">KSNA2</strain>
    </source>
</reference>
<accession>A0A4P8YGV1</accession>
<keyword evidence="3" id="KW-1185">Reference proteome</keyword>
<dbReference type="Pfam" id="PF06568">
    <property type="entry name" value="YjiS-like"/>
    <property type="match status" value="1"/>
</dbReference>
<dbReference type="KEGG" id="izh:FEM41_04255"/>
<dbReference type="OrthoDB" id="6505244at2"/>
<dbReference type="InterPro" id="IPR009506">
    <property type="entry name" value="YjiS-like"/>
</dbReference>
<proteinExistence type="predicted"/>
<organism evidence="2 3">
    <name type="scientific">Jejubacter calystegiae</name>
    <dbReference type="NCBI Taxonomy" id="2579935"/>
    <lineage>
        <taxon>Bacteria</taxon>
        <taxon>Pseudomonadati</taxon>
        <taxon>Pseudomonadota</taxon>
        <taxon>Gammaproteobacteria</taxon>
        <taxon>Enterobacterales</taxon>
        <taxon>Enterobacteriaceae</taxon>
        <taxon>Jejubacter</taxon>
    </lineage>
</organism>
<dbReference type="RefSeq" id="WP_138094771.1">
    <property type="nucleotide sequence ID" value="NZ_CP040428.1"/>
</dbReference>
<dbReference type="EMBL" id="CP040428">
    <property type="protein sequence ID" value="QCT18918.1"/>
    <property type="molecule type" value="Genomic_DNA"/>
</dbReference>
<feature type="domain" description="YjiS-like" evidence="1">
    <location>
        <begin position="18"/>
        <end position="53"/>
    </location>
</feature>
<evidence type="ECO:0000313" key="3">
    <source>
        <dbReference type="Proteomes" id="UP000302163"/>
    </source>
</evidence>
<dbReference type="Proteomes" id="UP000302163">
    <property type="component" value="Chromosome"/>
</dbReference>